<dbReference type="InterPro" id="IPR008906">
    <property type="entry name" value="HATC_C_dom"/>
</dbReference>
<reference evidence="8" key="3">
    <citation type="submission" date="2025-09" db="UniProtKB">
        <authorList>
            <consortium name="Ensembl"/>
        </authorList>
    </citation>
    <scope>IDENTIFICATION</scope>
</reference>
<evidence type="ECO:0000256" key="3">
    <source>
        <dbReference type="ARBA" id="ARBA00022771"/>
    </source>
</evidence>
<dbReference type="eggNOG" id="KOG1121">
    <property type="taxonomic scope" value="Eukaryota"/>
</dbReference>
<dbReference type="InterPro" id="IPR052035">
    <property type="entry name" value="ZnF_BED_domain_contain"/>
</dbReference>
<keyword evidence="5" id="KW-0539">Nucleus</keyword>
<dbReference type="GO" id="GO:0005634">
    <property type="term" value="C:nucleus"/>
    <property type="evidence" value="ECO:0007669"/>
    <property type="project" value="UniProtKB-SubCell"/>
</dbReference>
<dbReference type="OMA" id="CETEHFA"/>
<keyword evidence="3" id="KW-0863">Zinc-finger</keyword>
<keyword evidence="9" id="KW-1185">Reference proteome</keyword>
<evidence type="ECO:0000256" key="5">
    <source>
        <dbReference type="ARBA" id="ARBA00023242"/>
    </source>
</evidence>
<reference evidence="8" key="2">
    <citation type="submission" date="2025-08" db="UniProtKB">
        <authorList>
            <consortium name="Ensembl"/>
        </authorList>
    </citation>
    <scope>IDENTIFICATION</scope>
</reference>
<organism evidence="8 9">
    <name type="scientific">Latimeria chalumnae</name>
    <name type="common">Coelacanth</name>
    <dbReference type="NCBI Taxonomy" id="7897"/>
    <lineage>
        <taxon>Eukaryota</taxon>
        <taxon>Metazoa</taxon>
        <taxon>Chordata</taxon>
        <taxon>Craniata</taxon>
        <taxon>Vertebrata</taxon>
        <taxon>Euteleostomi</taxon>
        <taxon>Coelacanthiformes</taxon>
        <taxon>Coelacanthidae</taxon>
        <taxon>Latimeria</taxon>
    </lineage>
</organism>
<dbReference type="InParanoid" id="H3AMQ2"/>
<evidence type="ECO:0000256" key="1">
    <source>
        <dbReference type="ARBA" id="ARBA00004123"/>
    </source>
</evidence>
<keyword evidence="2" id="KW-0479">Metal-binding</keyword>
<protein>
    <recommendedName>
        <fullName evidence="7">HAT C-terminal dimerisation domain-containing protein</fullName>
    </recommendedName>
</protein>
<dbReference type="HOGENOM" id="CLU_009123_12_2_1"/>
<evidence type="ECO:0000256" key="6">
    <source>
        <dbReference type="SAM" id="MobiDB-lite"/>
    </source>
</evidence>
<name>H3AMQ2_LATCH</name>
<dbReference type="InterPro" id="IPR036236">
    <property type="entry name" value="Znf_C2H2_sf"/>
</dbReference>
<evidence type="ECO:0000259" key="7">
    <source>
        <dbReference type="Pfam" id="PF05699"/>
    </source>
</evidence>
<dbReference type="GO" id="GO:0046983">
    <property type="term" value="F:protein dimerization activity"/>
    <property type="evidence" value="ECO:0007669"/>
    <property type="project" value="InterPro"/>
</dbReference>
<dbReference type="PANTHER" id="PTHR46481">
    <property type="entry name" value="ZINC FINGER BED DOMAIN-CONTAINING PROTEIN 4"/>
    <property type="match status" value="1"/>
</dbReference>
<dbReference type="AlphaFoldDB" id="H3AMQ2"/>
<reference evidence="9" key="1">
    <citation type="submission" date="2011-08" db="EMBL/GenBank/DDBJ databases">
        <title>The draft genome of Latimeria chalumnae.</title>
        <authorList>
            <person name="Di Palma F."/>
            <person name="Alfoldi J."/>
            <person name="Johnson J."/>
            <person name="Berlin A."/>
            <person name="Gnerre S."/>
            <person name="Jaffe D."/>
            <person name="MacCallum I."/>
            <person name="Young S."/>
            <person name="Walker B.J."/>
            <person name="Lander E."/>
            <person name="Lindblad-Toh K."/>
        </authorList>
    </citation>
    <scope>NUCLEOTIDE SEQUENCE [LARGE SCALE GENOMIC DNA]</scope>
    <source>
        <strain evidence="9">Wild caught</strain>
    </source>
</reference>
<sequence>GVGQQKSDIWEFFTYDAAANYSKCNICGYKVPKKSAGNNWKHLEKHHYHEYQEYKRVRQKKEQQATPPFGRRNLLPASGKQLTLAESLQPKKLYSANDPKQQEITSALAMAFSANSLLHSLIEDELFQFALSVMDSRYVFPARDGMKKAIRGETEKLKEEMAERLKAHKISICVDLSKQSLSDSYIGITVHFCDKEKNSLCRILLALCTIEEQHTAEVICREVKKCLEEWKIPDSKVRCIVTDNGSNVIKAFRDSVETLIAETEQVSEEDEVEPGDRNSEAEIDDESELEQCETEHFATFGGQKCISCFAHSLVLACRASVEKGIIARSFAVVKAFTTSTVNTTRLIKLSGQKLVSPACTRWLMFTVLDCLLNLRPQIDQVIHENQLNVGLSEPQWRMVENLVHFLKEFAREVVYLEGEKYSTIHQVIPSLLELIVHCEEFENVTGFGVIGRTVKLELEHRFSSILSPTDLCYQPLFAVATFLDPVLRNCLSLDGQFESAQADVKRLAQVYYTEQDQHDDHNNDHDAHEVELSAADDYGGCFHRLKAKIGTVARASSHSTLTVIENELERYLKEDSKMEILEYWQIRKQNFQAIFNVACDILSIPATSAPIKRVFSHAGIASAGCRNWIRPRSLSNKMIMKLNHTL</sequence>
<dbReference type="GO" id="GO:0008270">
    <property type="term" value="F:zinc ion binding"/>
    <property type="evidence" value="ECO:0007669"/>
    <property type="project" value="UniProtKB-KW"/>
</dbReference>
<dbReference type="SUPFAM" id="SSF53098">
    <property type="entry name" value="Ribonuclease H-like"/>
    <property type="match status" value="1"/>
</dbReference>
<dbReference type="InterPro" id="IPR012337">
    <property type="entry name" value="RNaseH-like_sf"/>
</dbReference>
<dbReference type="PANTHER" id="PTHR46481:SF10">
    <property type="entry name" value="ZINC FINGER BED DOMAIN-CONTAINING PROTEIN 39"/>
    <property type="match status" value="1"/>
</dbReference>
<proteinExistence type="predicted"/>
<evidence type="ECO:0000256" key="2">
    <source>
        <dbReference type="ARBA" id="ARBA00022723"/>
    </source>
</evidence>
<dbReference type="SUPFAM" id="SSF57667">
    <property type="entry name" value="beta-beta-alpha zinc fingers"/>
    <property type="match status" value="1"/>
</dbReference>
<feature type="domain" description="HAT C-terminal dimerisation" evidence="7">
    <location>
        <begin position="569"/>
        <end position="621"/>
    </location>
</feature>
<feature type="region of interest" description="Disordered" evidence="6">
    <location>
        <begin position="264"/>
        <end position="285"/>
    </location>
</feature>
<evidence type="ECO:0000313" key="9">
    <source>
        <dbReference type="Proteomes" id="UP000008672"/>
    </source>
</evidence>
<evidence type="ECO:0000313" key="8">
    <source>
        <dbReference type="Ensembl" id="ENSLACP00000010923.1"/>
    </source>
</evidence>
<dbReference type="GeneTree" id="ENSGT00940000161131"/>
<dbReference type="Pfam" id="PF05699">
    <property type="entry name" value="Dimer_Tnp_hAT"/>
    <property type="match status" value="1"/>
</dbReference>
<dbReference type="Proteomes" id="UP000008672">
    <property type="component" value="Unassembled WGS sequence"/>
</dbReference>
<keyword evidence="4" id="KW-0862">Zinc</keyword>
<dbReference type="EMBL" id="AFYH01100979">
    <property type="status" value="NOT_ANNOTATED_CDS"/>
    <property type="molecule type" value="Genomic_DNA"/>
</dbReference>
<evidence type="ECO:0000256" key="4">
    <source>
        <dbReference type="ARBA" id="ARBA00022833"/>
    </source>
</evidence>
<accession>H3AMQ2</accession>
<dbReference type="Ensembl" id="ENSLACT00000011004.1">
    <property type="protein sequence ID" value="ENSLACP00000010923.1"/>
    <property type="gene ID" value="ENSLACG00000009611.1"/>
</dbReference>
<comment type="subcellular location">
    <subcellularLocation>
        <location evidence="1">Nucleus</location>
    </subcellularLocation>
</comment>